<comment type="caution">
    <text evidence="2">The sequence shown here is derived from an EMBL/GenBank/DDBJ whole genome shotgun (WGS) entry which is preliminary data.</text>
</comment>
<protein>
    <submittedName>
        <fullName evidence="2">Uncharacterized protein</fullName>
    </submittedName>
</protein>
<dbReference type="AlphaFoldDB" id="A0A6G4UD96"/>
<evidence type="ECO:0000256" key="1">
    <source>
        <dbReference type="SAM" id="MobiDB-lite"/>
    </source>
</evidence>
<proteinExistence type="predicted"/>
<name>A0A6G4UD96_9ACTN</name>
<dbReference type="EMBL" id="JAAKZV010000322">
    <property type="protein sequence ID" value="NGN69646.1"/>
    <property type="molecule type" value="Genomic_DNA"/>
</dbReference>
<evidence type="ECO:0000313" key="2">
    <source>
        <dbReference type="EMBL" id="NGN69646.1"/>
    </source>
</evidence>
<organism evidence="2 3">
    <name type="scientific">Streptomyces coryli</name>
    <dbReference type="NCBI Taxonomy" id="1128680"/>
    <lineage>
        <taxon>Bacteria</taxon>
        <taxon>Bacillati</taxon>
        <taxon>Actinomycetota</taxon>
        <taxon>Actinomycetes</taxon>
        <taxon>Kitasatosporales</taxon>
        <taxon>Streptomycetaceae</taxon>
        <taxon>Streptomyces</taxon>
    </lineage>
</organism>
<feature type="compositionally biased region" description="Basic and acidic residues" evidence="1">
    <location>
        <begin position="41"/>
        <end position="51"/>
    </location>
</feature>
<dbReference type="Proteomes" id="UP000481583">
    <property type="component" value="Unassembled WGS sequence"/>
</dbReference>
<accession>A0A6G4UD96</accession>
<keyword evidence="3" id="KW-1185">Reference proteome</keyword>
<sequence>MPSLTVDLTEAEFAELRAVAAVCGVPISCLAHAMVLEGVDSRRQHRQESRPPDWWLSGDARGAN</sequence>
<dbReference type="RefSeq" id="WP_165244764.1">
    <property type="nucleotide sequence ID" value="NZ_JAAKZV010000322.1"/>
</dbReference>
<reference evidence="2 3" key="1">
    <citation type="submission" date="2020-02" db="EMBL/GenBank/DDBJ databases">
        <title>Whole-genome analyses of novel actinobacteria.</title>
        <authorList>
            <person name="Sahin N."/>
        </authorList>
    </citation>
    <scope>NUCLEOTIDE SEQUENCE [LARGE SCALE GENOMIC DNA]</scope>
    <source>
        <strain evidence="2 3">A7024</strain>
    </source>
</reference>
<evidence type="ECO:0000313" key="3">
    <source>
        <dbReference type="Proteomes" id="UP000481583"/>
    </source>
</evidence>
<feature type="region of interest" description="Disordered" evidence="1">
    <location>
        <begin position="41"/>
        <end position="64"/>
    </location>
</feature>
<gene>
    <name evidence="2" type="ORF">G5C51_37895</name>
</gene>